<dbReference type="Proteomes" id="UP000694240">
    <property type="component" value="Chromosome 2"/>
</dbReference>
<dbReference type="InterPro" id="IPR000070">
    <property type="entry name" value="Pectinesterase_cat"/>
</dbReference>
<name>A0A8T2FZZ1_9BRAS</name>
<dbReference type="PANTHER" id="PTHR31321:SF76">
    <property type="entry name" value="PECTINESTERASE 10-RELATED"/>
    <property type="match status" value="1"/>
</dbReference>
<evidence type="ECO:0000313" key="10">
    <source>
        <dbReference type="EMBL" id="KAG7640030.1"/>
    </source>
</evidence>
<comment type="caution">
    <text evidence="10">The sequence shown here is derived from an EMBL/GenBank/DDBJ whole genome shotgun (WGS) entry which is preliminary data.</text>
</comment>
<proteinExistence type="inferred from homology"/>
<dbReference type="GO" id="GO:0030599">
    <property type="term" value="F:pectinesterase activity"/>
    <property type="evidence" value="ECO:0007669"/>
    <property type="project" value="UniProtKB-EC"/>
</dbReference>
<keyword evidence="6" id="KW-0325">Glycoprotein</keyword>
<evidence type="ECO:0000256" key="1">
    <source>
        <dbReference type="ARBA" id="ARBA00005184"/>
    </source>
</evidence>
<evidence type="ECO:0000256" key="8">
    <source>
        <dbReference type="ARBA" id="ARBA00057335"/>
    </source>
</evidence>
<feature type="domain" description="Pectinesterase catalytic" evidence="9">
    <location>
        <begin position="36"/>
        <end position="323"/>
    </location>
</feature>
<comment type="similarity">
    <text evidence="2">Belongs to the pectinesterase family.</text>
</comment>
<keyword evidence="5" id="KW-0063">Aspartyl esterase</keyword>
<organism evidence="10 11">
    <name type="scientific">Arabidopsis thaliana x Arabidopsis arenosa</name>
    <dbReference type="NCBI Taxonomy" id="1240361"/>
    <lineage>
        <taxon>Eukaryota</taxon>
        <taxon>Viridiplantae</taxon>
        <taxon>Streptophyta</taxon>
        <taxon>Embryophyta</taxon>
        <taxon>Tracheophyta</taxon>
        <taxon>Spermatophyta</taxon>
        <taxon>Magnoliopsida</taxon>
        <taxon>eudicotyledons</taxon>
        <taxon>Gunneridae</taxon>
        <taxon>Pentapetalae</taxon>
        <taxon>rosids</taxon>
        <taxon>malvids</taxon>
        <taxon>Brassicales</taxon>
        <taxon>Brassicaceae</taxon>
        <taxon>Camelineae</taxon>
        <taxon>Arabidopsis</taxon>
    </lineage>
</organism>
<evidence type="ECO:0000256" key="2">
    <source>
        <dbReference type="ARBA" id="ARBA00008891"/>
    </source>
</evidence>
<comment type="function">
    <text evidence="8">Acts in the modification of cell walls via demethylesterification of cell wall pectin.</text>
</comment>
<dbReference type="EMBL" id="JAEFBK010000002">
    <property type="protein sequence ID" value="KAG7640030.1"/>
    <property type="molecule type" value="Genomic_DNA"/>
</dbReference>
<evidence type="ECO:0000256" key="3">
    <source>
        <dbReference type="ARBA" id="ARBA00013229"/>
    </source>
</evidence>
<keyword evidence="11" id="KW-1185">Reference proteome</keyword>
<sequence>MKRVASYNYKIVCMVVMTLFVYGYSAAAEQIAYTITIDLNGGGNFTTVQSAIDSISLPNHNWIRVFIQNGIYREKVTIPKEKGFIYLQGKGIEQTVIEYDDHQATDISATFTAFADDIVISGITFKNTYNIVPNNKREIVPAVAARMLGDRYVVTDSSFDGLQDTLFDGKGRHYYKRCIISGGIDFIFGYGQSLFKECTLNMTLGIYAPDNPYGTITAHQRPSPSDEGGFVFSDCTVTGVGKTLLGRAWGSNARVIFDRSRLSDVVLPIGWDAWRAKGNERDLTFVEAGCTGAGADTSQRVPWLKKLSLSEVDGFASVSFIDQDGWISRFPIEGGP</sequence>
<evidence type="ECO:0000256" key="7">
    <source>
        <dbReference type="ARBA" id="ARBA00047928"/>
    </source>
</evidence>
<accession>A0A8T2FZZ1</accession>
<dbReference type="GO" id="GO:0042545">
    <property type="term" value="P:cell wall modification"/>
    <property type="evidence" value="ECO:0007669"/>
    <property type="project" value="InterPro"/>
</dbReference>
<reference evidence="10 11" key="1">
    <citation type="submission" date="2020-12" db="EMBL/GenBank/DDBJ databases">
        <title>Concerted genomic and epigenomic changes stabilize Arabidopsis allopolyploids.</title>
        <authorList>
            <person name="Chen Z."/>
        </authorList>
    </citation>
    <scope>NUCLEOTIDE SEQUENCE [LARGE SCALE GENOMIC DNA]</scope>
    <source>
        <strain evidence="10">Allo738</strain>
        <tissue evidence="10">Leaf</tissue>
    </source>
</reference>
<dbReference type="Pfam" id="PF01095">
    <property type="entry name" value="Pectinesterase"/>
    <property type="match status" value="1"/>
</dbReference>
<evidence type="ECO:0000256" key="5">
    <source>
        <dbReference type="ARBA" id="ARBA00023085"/>
    </source>
</evidence>
<dbReference type="GO" id="GO:0045490">
    <property type="term" value="P:pectin catabolic process"/>
    <property type="evidence" value="ECO:0007669"/>
    <property type="project" value="TreeGrafter"/>
</dbReference>
<dbReference type="AlphaFoldDB" id="A0A8T2FZZ1"/>
<evidence type="ECO:0000256" key="6">
    <source>
        <dbReference type="ARBA" id="ARBA00023180"/>
    </source>
</evidence>
<dbReference type="PANTHER" id="PTHR31321">
    <property type="entry name" value="ACYL-COA THIOESTER HYDROLASE YBHC-RELATED"/>
    <property type="match status" value="1"/>
</dbReference>
<protein>
    <recommendedName>
        <fullName evidence="3">pectinesterase</fullName>
        <ecNumber evidence="3">3.1.1.11</ecNumber>
    </recommendedName>
</protein>
<comment type="catalytic activity">
    <reaction evidence="7">
        <text>[(1-&gt;4)-alpha-D-galacturonosyl methyl ester](n) + n H2O = [(1-&gt;4)-alpha-D-galacturonosyl](n) + n methanol + n H(+)</text>
        <dbReference type="Rhea" id="RHEA:22380"/>
        <dbReference type="Rhea" id="RHEA-COMP:14570"/>
        <dbReference type="Rhea" id="RHEA-COMP:14573"/>
        <dbReference type="ChEBI" id="CHEBI:15377"/>
        <dbReference type="ChEBI" id="CHEBI:15378"/>
        <dbReference type="ChEBI" id="CHEBI:17790"/>
        <dbReference type="ChEBI" id="CHEBI:140522"/>
        <dbReference type="ChEBI" id="CHEBI:140523"/>
        <dbReference type="EC" id="3.1.1.11"/>
    </reaction>
</comment>
<evidence type="ECO:0000256" key="4">
    <source>
        <dbReference type="ARBA" id="ARBA00022801"/>
    </source>
</evidence>
<gene>
    <name evidence="10" type="ORF">ISN45_At02g042710</name>
</gene>
<keyword evidence="4" id="KW-0378">Hydrolase</keyword>
<comment type="pathway">
    <text evidence="1">Glycan metabolism; pectin degradation; 2-dehydro-3-deoxy-D-gluconate from pectin: step 1/5.</text>
</comment>
<dbReference type="EC" id="3.1.1.11" evidence="3"/>
<evidence type="ECO:0000259" key="9">
    <source>
        <dbReference type="Pfam" id="PF01095"/>
    </source>
</evidence>
<evidence type="ECO:0000313" key="11">
    <source>
        <dbReference type="Proteomes" id="UP000694240"/>
    </source>
</evidence>
<dbReference type="FunFam" id="2.160.20.10:FF:000013">
    <property type="entry name" value="Pectinesterase"/>
    <property type="match status" value="1"/>
</dbReference>